<feature type="region of interest" description="Disordered" evidence="1">
    <location>
        <begin position="27"/>
        <end position="77"/>
    </location>
</feature>
<comment type="caution">
    <text evidence="3">The sequence shown here is derived from an EMBL/GenBank/DDBJ whole genome shotgun (WGS) entry which is preliminary data.</text>
</comment>
<feature type="compositionally biased region" description="Basic and acidic residues" evidence="1">
    <location>
        <begin position="40"/>
        <end position="61"/>
    </location>
</feature>
<gene>
    <name evidence="3" type="ORF">FDG29_07120</name>
</gene>
<feature type="chain" id="PRO_5043557159" evidence="2">
    <location>
        <begin position="22"/>
        <end position="200"/>
    </location>
</feature>
<reference evidence="3" key="1">
    <citation type="submission" date="2019-04" db="EMBL/GenBank/DDBJ databases">
        <title>Genome sequencing of Clostridium botulinum Groups I-IV and Clostridium butyricum.</title>
        <authorList>
            <person name="Brunt J."/>
            <person name="Van Vliet A.H.M."/>
            <person name="Stringer S.C."/>
            <person name="Carter A.T."/>
            <person name="Peck M.W."/>
        </authorList>
    </citation>
    <scope>NUCLEOTIDE SEQUENCE</scope>
    <source>
        <strain evidence="3">751/1</strain>
    </source>
</reference>
<evidence type="ECO:0000256" key="2">
    <source>
        <dbReference type="SAM" id="SignalP"/>
    </source>
</evidence>
<feature type="compositionally biased region" description="Polar residues" evidence="1">
    <location>
        <begin position="27"/>
        <end position="39"/>
    </location>
</feature>
<dbReference type="AlphaFoldDB" id="A0A6G4HRJ1"/>
<sequence>MKKRKSLMIIGAILMSLTFSVGCSSRNTGVSSRSASVNKVDQDAIDRLPEDQKDTEIDKDLARRRKKRKEGAKETAEGSFAIGEPCSVVPGQSKNMPDFSKETYEQFEQLSRVARNYIENELKIPAKPVYQHNTSQCMDPRMNAIYDDKDKGVASGYDNQNIYIDEYETEKDDVYSYLILVRDSKDSPWKVIHHGNSYKK</sequence>
<accession>A0A6G4HRJ1</accession>
<protein>
    <submittedName>
        <fullName evidence="3">Uncharacterized protein</fullName>
    </submittedName>
</protein>
<evidence type="ECO:0000256" key="1">
    <source>
        <dbReference type="SAM" id="MobiDB-lite"/>
    </source>
</evidence>
<dbReference type="RefSeq" id="WP_061311894.1">
    <property type="nucleotide sequence ID" value="NZ_JACBCU010000001.1"/>
</dbReference>
<evidence type="ECO:0000313" key="3">
    <source>
        <dbReference type="EMBL" id="NFV15929.1"/>
    </source>
</evidence>
<feature type="signal peptide" evidence="2">
    <location>
        <begin position="1"/>
        <end position="21"/>
    </location>
</feature>
<name>A0A6G4HRJ1_CLOBO</name>
<proteinExistence type="predicted"/>
<dbReference type="PROSITE" id="PS51257">
    <property type="entry name" value="PROKAR_LIPOPROTEIN"/>
    <property type="match status" value="1"/>
</dbReference>
<dbReference type="EMBL" id="SXEU01000002">
    <property type="protein sequence ID" value="NFV15929.1"/>
    <property type="molecule type" value="Genomic_DNA"/>
</dbReference>
<keyword evidence="2" id="KW-0732">Signal</keyword>
<organism evidence="3">
    <name type="scientific">Clostridium botulinum</name>
    <dbReference type="NCBI Taxonomy" id="1491"/>
    <lineage>
        <taxon>Bacteria</taxon>
        <taxon>Bacillati</taxon>
        <taxon>Bacillota</taxon>
        <taxon>Clostridia</taxon>
        <taxon>Eubacteriales</taxon>
        <taxon>Clostridiaceae</taxon>
        <taxon>Clostridium</taxon>
    </lineage>
</organism>